<dbReference type="OrthoDB" id="9763484at2"/>
<comment type="caution">
    <text evidence="4">The sequence shown here is derived from an EMBL/GenBank/DDBJ whole genome shotgun (WGS) entry which is preliminary data.</text>
</comment>
<keyword evidence="2" id="KW-0472">Membrane</keyword>
<proteinExistence type="predicted"/>
<gene>
    <name evidence="4" type="ORF">FRY74_11730</name>
</gene>
<dbReference type="InterPro" id="IPR036457">
    <property type="entry name" value="PPM-type-like_dom_sf"/>
</dbReference>
<accession>A0A5C6RNW4</accession>
<evidence type="ECO:0000313" key="5">
    <source>
        <dbReference type="Proteomes" id="UP000321721"/>
    </source>
</evidence>
<dbReference type="SMART" id="SM00331">
    <property type="entry name" value="PP2C_SIG"/>
    <property type="match status" value="1"/>
</dbReference>
<dbReference type="InterPro" id="IPR019734">
    <property type="entry name" value="TPR_rpt"/>
</dbReference>
<evidence type="ECO:0000313" key="4">
    <source>
        <dbReference type="EMBL" id="TXB63917.1"/>
    </source>
</evidence>
<dbReference type="Gene3D" id="3.60.40.10">
    <property type="entry name" value="PPM-type phosphatase domain"/>
    <property type="match status" value="1"/>
</dbReference>
<dbReference type="Pfam" id="PF13424">
    <property type="entry name" value="TPR_12"/>
    <property type="match status" value="1"/>
</dbReference>
<dbReference type="PANTHER" id="PTHR10098">
    <property type="entry name" value="RAPSYN-RELATED"/>
    <property type="match status" value="1"/>
</dbReference>
<dbReference type="PANTHER" id="PTHR10098:SF108">
    <property type="entry name" value="TETRATRICOPEPTIDE REPEAT PROTEIN 28"/>
    <property type="match status" value="1"/>
</dbReference>
<evidence type="ECO:0000259" key="3">
    <source>
        <dbReference type="SMART" id="SM00331"/>
    </source>
</evidence>
<dbReference type="Gene3D" id="1.25.40.10">
    <property type="entry name" value="Tetratricopeptide repeat domain"/>
    <property type="match status" value="2"/>
</dbReference>
<dbReference type="EMBL" id="VOOS01000006">
    <property type="protein sequence ID" value="TXB63917.1"/>
    <property type="molecule type" value="Genomic_DNA"/>
</dbReference>
<dbReference type="RefSeq" id="WP_147101839.1">
    <property type="nucleotide sequence ID" value="NZ_VOOS01000006.1"/>
</dbReference>
<dbReference type="SMART" id="SM00028">
    <property type="entry name" value="TPR"/>
    <property type="match status" value="5"/>
</dbReference>
<sequence length="737" mass="84587">MKRIAVMKQILFYILIFIAVEVSAQSDYYIIDTTGIGIANLDDNDKHLLDSILPLANKAANDSLLIEYVAHLAENCWDEKLWPKYNRKLIEIADRNLIDGYSEHFFSYKASAINNIGFLFDSQGKTVLAIENYKAAMDLFENTNDKIGLSSTLNNLGKAYYNIGDVEKALNYNLRALKIREDIGDEERTIVVNNNIATIYQQQGEDSIAEFYYRKALKSSLKYNNKHVQAIAHQQIGKLFFQKQEFDSAIVYYDISYQLRKEIGFKAGMAESLQSIGELYAKNYQEDKALSVFMESLKISEDADYLDGKIASKVGISPLLMEKGETQKALKLAESAHQDALKLGFPESIRNTSNLLSEVYEKLGMFEQALKMNGLSYEMRDSIVNMDNQKSVYKQQLDYAFQQKEQELILEEEKRKIITEQEKEKKNLIIIFISIGLIGLIVFILFLYNRFLIIKKQKKLIEEQKNVVDEQRLALVDINSELSTKNEMITDSIYYAKKIQKAILPSEEPFKAFFQDVFIFYQPKDIVSGDFYWGYKTDKEILFTVADCTGHGVPGAFMSLIGTNILDKIVGELNIIRPDLILEQLSKELYNRLQSEGEEEVKDGMDLVMCSINLETKQLQLAGAYNPMYLVRDNELVQFKTDRYQLGNPDHLATKKISLQTYDLQTGDLLYLFSDGYPDQKGGSEGKKYFYGPFRELLTKISELSLAEQKIQLEAELKRWKGDREQLDDILIMGIKI</sequence>
<keyword evidence="1" id="KW-0802">TPR repeat</keyword>
<dbReference type="Proteomes" id="UP000321721">
    <property type="component" value="Unassembled WGS sequence"/>
</dbReference>
<feature type="repeat" description="TPR" evidence="1">
    <location>
        <begin position="270"/>
        <end position="303"/>
    </location>
</feature>
<protein>
    <submittedName>
        <fullName evidence="4">Tetratricopeptide repeat protein</fullName>
    </submittedName>
</protein>
<keyword evidence="2" id="KW-1133">Transmembrane helix</keyword>
<dbReference type="InterPro" id="IPR001932">
    <property type="entry name" value="PPM-type_phosphatase-like_dom"/>
</dbReference>
<feature type="domain" description="PPM-type phosphatase" evidence="3">
    <location>
        <begin position="516"/>
        <end position="737"/>
    </location>
</feature>
<keyword evidence="5" id="KW-1185">Reference proteome</keyword>
<dbReference type="AlphaFoldDB" id="A0A5C6RNW4"/>
<dbReference type="PROSITE" id="PS50005">
    <property type="entry name" value="TPR"/>
    <property type="match status" value="2"/>
</dbReference>
<dbReference type="SUPFAM" id="SSF48452">
    <property type="entry name" value="TPR-like"/>
    <property type="match status" value="1"/>
</dbReference>
<keyword evidence="2" id="KW-0812">Transmembrane</keyword>
<feature type="transmembrane region" description="Helical" evidence="2">
    <location>
        <begin position="428"/>
        <end position="448"/>
    </location>
</feature>
<evidence type="ECO:0000256" key="1">
    <source>
        <dbReference type="PROSITE-ProRule" id="PRU00339"/>
    </source>
</evidence>
<evidence type="ECO:0000256" key="2">
    <source>
        <dbReference type="SAM" id="Phobius"/>
    </source>
</evidence>
<dbReference type="Pfam" id="PF07228">
    <property type="entry name" value="SpoIIE"/>
    <property type="match status" value="1"/>
</dbReference>
<dbReference type="InterPro" id="IPR011990">
    <property type="entry name" value="TPR-like_helical_dom_sf"/>
</dbReference>
<organism evidence="4 5">
    <name type="scientific">Vicingus serpentipes</name>
    <dbReference type="NCBI Taxonomy" id="1926625"/>
    <lineage>
        <taxon>Bacteria</taxon>
        <taxon>Pseudomonadati</taxon>
        <taxon>Bacteroidota</taxon>
        <taxon>Flavobacteriia</taxon>
        <taxon>Flavobacteriales</taxon>
        <taxon>Vicingaceae</taxon>
        <taxon>Vicingus</taxon>
    </lineage>
</organism>
<feature type="repeat" description="TPR" evidence="1">
    <location>
        <begin position="150"/>
        <end position="183"/>
    </location>
</feature>
<name>A0A5C6RNW4_9FLAO</name>
<reference evidence="4 5" key="1">
    <citation type="submission" date="2019-08" db="EMBL/GenBank/DDBJ databases">
        <title>Genome of Vicingus serpentipes NCIMB 15042.</title>
        <authorList>
            <person name="Bowman J.P."/>
        </authorList>
    </citation>
    <scope>NUCLEOTIDE SEQUENCE [LARGE SCALE GENOMIC DNA]</scope>
    <source>
        <strain evidence="4 5">NCIMB 15042</strain>
    </source>
</reference>